<gene>
    <name evidence="1" type="ORF">HNAJ_LOCUS12391</name>
</gene>
<evidence type="ECO:0000313" key="1">
    <source>
        <dbReference type="EMBL" id="VDO12986.1"/>
    </source>
</evidence>
<protein>
    <submittedName>
        <fullName evidence="3">Kinesin motor domain-containing protein</fullName>
    </submittedName>
</protein>
<keyword evidence="2" id="KW-1185">Reference proteome</keyword>
<reference evidence="3" key="1">
    <citation type="submission" date="2017-02" db="UniProtKB">
        <authorList>
            <consortium name="WormBaseParasite"/>
        </authorList>
    </citation>
    <scope>IDENTIFICATION</scope>
</reference>
<organism evidence="3">
    <name type="scientific">Rodentolepis nana</name>
    <name type="common">Dwarf tapeworm</name>
    <name type="synonym">Hymenolepis nana</name>
    <dbReference type="NCBI Taxonomy" id="102285"/>
    <lineage>
        <taxon>Eukaryota</taxon>
        <taxon>Metazoa</taxon>
        <taxon>Spiralia</taxon>
        <taxon>Lophotrochozoa</taxon>
        <taxon>Platyhelminthes</taxon>
        <taxon>Cestoda</taxon>
        <taxon>Eucestoda</taxon>
        <taxon>Cyclophyllidea</taxon>
        <taxon>Hymenolepididae</taxon>
        <taxon>Rodentolepis</taxon>
    </lineage>
</organism>
<dbReference type="STRING" id="102285.A0A0R3TX18"/>
<dbReference type="AlphaFoldDB" id="A0A0R3TX18"/>
<sequence>MFGQVMYIFLKSQQVKRCRKSASTQSDNSTTSSFLEEGIRNISLYADDETDESHSYQPLTSQSSRVRPYENVPDILSNLHGTNKRLSARYTGLSGLLADPFTGKHVCVALAGPGELCEHFLLKPLTILFVEYVGITKVYYFLTL</sequence>
<evidence type="ECO:0000313" key="3">
    <source>
        <dbReference type="WBParaSite" id="HNAJ_0001240601-mRNA-1"/>
    </source>
</evidence>
<evidence type="ECO:0000313" key="2">
    <source>
        <dbReference type="Proteomes" id="UP000278807"/>
    </source>
</evidence>
<accession>A0A0R3TX18</accession>
<proteinExistence type="predicted"/>
<name>A0A0R3TX18_RODNA</name>
<dbReference type="EMBL" id="UZAE01014273">
    <property type="protein sequence ID" value="VDO12986.1"/>
    <property type="molecule type" value="Genomic_DNA"/>
</dbReference>
<dbReference type="Proteomes" id="UP000278807">
    <property type="component" value="Unassembled WGS sequence"/>
</dbReference>
<reference evidence="1 2" key="2">
    <citation type="submission" date="2018-11" db="EMBL/GenBank/DDBJ databases">
        <authorList>
            <consortium name="Pathogen Informatics"/>
        </authorList>
    </citation>
    <scope>NUCLEOTIDE SEQUENCE [LARGE SCALE GENOMIC DNA]</scope>
</reference>
<dbReference type="WBParaSite" id="HNAJ_0001240601-mRNA-1">
    <property type="protein sequence ID" value="HNAJ_0001240601-mRNA-1"/>
    <property type="gene ID" value="HNAJ_0001240601"/>
</dbReference>